<evidence type="ECO:0000313" key="2">
    <source>
        <dbReference type="EMBL" id="TNN79156.1"/>
    </source>
</evidence>
<evidence type="ECO:0000313" key="3">
    <source>
        <dbReference type="Proteomes" id="UP000314294"/>
    </source>
</evidence>
<dbReference type="AlphaFoldDB" id="A0A4Z2IMN3"/>
<feature type="region of interest" description="Disordered" evidence="1">
    <location>
        <begin position="45"/>
        <end position="64"/>
    </location>
</feature>
<gene>
    <name evidence="2" type="ORF">EYF80_010604</name>
</gene>
<organism evidence="2 3">
    <name type="scientific">Liparis tanakae</name>
    <name type="common">Tanaka's snailfish</name>
    <dbReference type="NCBI Taxonomy" id="230148"/>
    <lineage>
        <taxon>Eukaryota</taxon>
        <taxon>Metazoa</taxon>
        <taxon>Chordata</taxon>
        <taxon>Craniata</taxon>
        <taxon>Vertebrata</taxon>
        <taxon>Euteleostomi</taxon>
        <taxon>Actinopterygii</taxon>
        <taxon>Neopterygii</taxon>
        <taxon>Teleostei</taxon>
        <taxon>Neoteleostei</taxon>
        <taxon>Acanthomorphata</taxon>
        <taxon>Eupercaria</taxon>
        <taxon>Perciformes</taxon>
        <taxon>Cottioidei</taxon>
        <taxon>Cottales</taxon>
        <taxon>Liparidae</taxon>
        <taxon>Liparis</taxon>
    </lineage>
</organism>
<comment type="caution">
    <text evidence="2">The sequence shown here is derived from an EMBL/GenBank/DDBJ whole genome shotgun (WGS) entry which is preliminary data.</text>
</comment>
<name>A0A4Z2IMN3_9TELE</name>
<proteinExistence type="predicted"/>
<dbReference type="Proteomes" id="UP000314294">
    <property type="component" value="Unassembled WGS sequence"/>
</dbReference>
<reference evidence="2 3" key="1">
    <citation type="submission" date="2019-03" db="EMBL/GenBank/DDBJ databases">
        <title>First draft genome of Liparis tanakae, snailfish: a comprehensive survey of snailfish specific genes.</title>
        <authorList>
            <person name="Kim W."/>
            <person name="Song I."/>
            <person name="Jeong J.-H."/>
            <person name="Kim D."/>
            <person name="Kim S."/>
            <person name="Ryu S."/>
            <person name="Song J.Y."/>
            <person name="Lee S.K."/>
        </authorList>
    </citation>
    <scope>NUCLEOTIDE SEQUENCE [LARGE SCALE GENOMIC DNA]</scope>
    <source>
        <tissue evidence="2">Muscle</tissue>
    </source>
</reference>
<evidence type="ECO:0000256" key="1">
    <source>
        <dbReference type="SAM" id="MobiDB-lite"/>
    </source>
</evidence>
<sequence length="132" mass="14635">MKKRWGEKPNYPFIVKAKEGPWQHPSSVMQFEAFIILLRRGVTGRRRSPAGPKHSHGASTQGEIPSCGEGWKAPSCDVHADSLRILTGTRANCWSYITVPLHLVRSEGGKLWVSADAETPFSNGVPMCMLYV</sequence>
<dbReference type="EMBL" id="SRLO01000067">
    <property type="protein sequence ID" value="TNN79156.1"/>
    <property type="molecule type" value="Genomic_DNA"/>
</dbReference>
<accession>A0A4Z2IMN3</accession>
<keyword evidence="3" id="KW-1185">Reference proteome</keyword>
<feature type="compositionally biased region" description="Basic residues" evidence="1">
    <location>
        <begin position="45"/>
        <end position="56"/>
    </location>
</feature>
<protein>
    <submittedName>
        <fullName evidence="2">Uncharacterized protein</fullName>
    </submittedName>
</protein>